<dbReference type="InterPro" id="IPR012338">
    <property type="entry name" value="Beta-lactam/transpept-like"/>
</dbReference>
<feature type="chain" id="PRO_5039082188" evidence="2">
    <location>
        <begin position="27"/>
        <end position="317"/>
    </location>
</feature>
<dbReference type="AlphaFoldDB" id="A0A1H2LB09"/>
<dbReference type="PROSITE" id="PS51257">
    <property type="entry name" value="PROKAR_LIPOPROTEIN"/>
    <property type="match status" value="1"/>
</dbReference>
<evidence type="ECO:0000313" key="5">
    <source>
        <dbReference type="Proteomes" id="UP000214355"/>
    </source>
</evidence>
<dbReference type="Proteomes" id="UP000214355">
    <property type="component" value="Chromosome I"/>
</dbReference>
<dbReference type="GO" id="GO:0030655">
    <property type="term" value="P:beta-lactam antibiotic catabolic process"/>
    <property type="evidence" value="ECO:0007669"/>
    <property type="project" value="InterPro"/>
</dbReference>
<dbReference type="Pfam" id="PF13354">
    <property type="entry name" value="Beta-lactamase2"/>
    <property type="match status" value="1"/>
</dbReference>
<protein>
    <submittedName>
        <fullName evidence="4">Beta-lactamase enzyme family protein</fullName>
    </submittedName>
</protein>
<feature type="domain" description="Beta-lactamase class A catalytic" evidence="3">
    <location>
        <begin position="153"/>
        <end position="281"/>
    </location>
</feature>
<dbReference type="InterPro" id="IPR045155">
    <property type="entry name" value="Beta-lactam_cat"/>
</dbReference>
<dbReference type="InterPro" id="IPR000871">
    <property type="entry name" value="Beta-lactam_class-A"/>
</dbReference>
<dbReference type="PANTHER" id="PTHR35333:SF3">
    <property type="entry name" value="BETA-LACTAMASE-TYPE TRANSPEPTIDASE FOLD CONTAINING PROTEIN"/>
    <property type="match status" value="1"/>
</dbReference>
<dbReference type="EMBL" id="LT629804">
    <property type="protein sequence ID" value="SDU78183.1"/>
    <property type="molecule type" value="Genomic_DNA"/>
</dbReference>
<dbReference type="GeneID" id="65344116"/>
<keyword evidence="5" id="KW-1185">Reference proteome</keyword>
<sequence>MAFKHSSSFKRCATVCILVVSSLATVACSVTPNDEQSKDYSETTESADQSAPAYEPSLEGLLGRVDRINSNKLILLPHTPQLSAPLKAKLTAQIKAIKKAGANVGILMIDTETGQGLAYNAETQFYGASTIKGPYVVAINKFLADDVTEADETLMYNAIEASDNEAYIALRTNYGDDLFSFFADNANAPDIDREEYYPYLSTKELTALWAEMYDYFFLNPNDRAETTRDFFTSPYNSFIYQSLGDEYTTYTKPGWIDIDPIARNDAGIIETDDGTYLLAIMSTAFNEEEKLMDLTTTMDEIHQDLKEATSEVNAQKP</sequence>
<reference evidence="5" key="1">
    <citation type="submission" date="2016-10" db="EMBL/GenBank/DDBJ databases">
        <authorList>
            <person name="Varghese N."/>
            <person name="Submissions S."/>
        </authorList>
    </citation>
    <scope>NUCLEOTIDE SEQUENCE [LARGE SCALE GENOMIC DNA]</scope>
    <source>
        <strain evidence="5">DSM 10002</strain>
    </source>
</reference>
<dbReference type="Gene3D" id="3.40.710.10">
    <property type="entry name" value="DD-peptidase/beta-lactamase superfamily"/>
    <property type="match status" value="1"/>
</dbReference>
<evidence type="ECO:0000256" key="2">
    <source>
        <dbReference type="SAM" id="SignalP"/>
    </source>
</evidence>
<organism evidence="4 5">
    <name type="scientific">Arcanobacterium phocae</name>
    <dbReference type="NCBI Taxonomy" id="131112"/>
    <lineage>
        <taxon>Bacteria</taxon>
        <taxon>Bacillati</taxon>
        <taxon>Actinomycetota</taxon>
        <taxon>Actinomycetes</taxon>
        <taxon>Actinomycetales</taxon>
        <taxon>Actinomycetaceae</taxon>
        <taxon>Arcanobacterium</taxon>
    </lineage>
</organism>
<proteinExistence type="predicted"/>
<keyword evidence="2" id="KW-0732">Signal</keyword>
<feature type="region of interest" description="Disordered" evidence="1">
    <location>
        <begin position="33"/>
        <end position="53"/>
    </location>
</feature>
<evidence type="ECO:0000313" key="4">
    <source>
        <dbReference type="EMBL" id="SDU78183.1"/>
    </source>
</evidence>
<dbReference type="PANTHER" id="PTHR35333">
    <property type="entry name" value="BETA-LACTAMASE"/>
    <property type="match status" value="1"/>
</dbReference>
<evidence type="ECO:0000259" key="3">
    <source>
        <dbReference type="Pfam" id="PF13354"/>
    </source>
</evidence>
<accession>A0A1H2LB09</accession>
<name>A0A1H2LB09_9ACTO</name>
<gene>
    <name evidence="4" type="ORF">SAMN04489737_0361</name>
</gene>
<dbReference type="RefSeq" id="WP_157672854.1">
    <property type="nucleotide sequence ID" value="NZ_JABAPK010000005.1"/>
</dbReference>
<dbReference type="GO" id="GO:0046677">
    <property type="term" value="P:response to antibiotic"/>
    <property type="evidence" value="ECO:0007669"/>
    <property type="project" value="InterPro"/>
</dbReference>
<evidence type="ECO:0000256" key="1">
    <source>
        <dbReference type="SAM" id="MobiDB-lite"/>
    </source>
</evidence>
<feature type="signal peptide" evidence="2">
    <location>
        <begin position="1"/>
        <end position="26"/>
    </location>
</feature>
<dbReference type="STRING" id="131112.SAMN04489737_0361"/>
<dbReference type="OrthoDB" id="3239259at2"/>
<dbReference type="SUPFAM" id="SSF56601">
    <property type="entry name" value="beta-lactamase/transpeptidase-like"/>
    <property type="match status" value="1"/>
</dbReference>
<dbReference type="GO" id="GO:0008800">
    <property type="term" value="F:beta-lactamase activity"/>
    <property type="evidence" value="ECO:0007669"/>
    <property type="project" value="InterPro"/>
</dbReference>